<evidence type="ECO:0000313" key="2">
    <source>
        <dbReference type="Proteomes" id="UP000018719"/>
    </source>
</evidence>
<accession>V6HQ28</accession>
<evidence type="ECO:0000313" key="1">
    <source>
        <dbReference type="EMBL" id="EQA38895.1"/>
    </source>
</evidence>
<dbReference type="Proteomes" id="UP000018719">
    <property type="component" value="Unassembled WGS sequence"/>
</dbReference>
<dbReference type="EMBL" id="AHMM02000002">
    <property type="protein sequence ID" value="EQA38895.1"/>
    <property type="molecule type" value="Genomic_DNA"/>
</dbReference>
<sequence length="56" mass="6518">MPRDIEAYIQDILDSISEIEKFLIGIDSKNSFIHNIEKKRAVERDSSRIERLTLGN</sequence>
<dbReference type="STRING" id="1049790.LEP1GSC047_0188"/>
<comment type="caution">
    <text evidence="1">The sequence shown here is derived from an EMBL/GenBank/DDBJ whole genome shotgun (WGS) entry which is preliminary data.</text>
</comment>
<name>V6HQ28_9LEPT</name>
<dbReference type="AlphaFoldDB" id="V6HQ28"/>
<proteinExistence type="predicted"/>
<gene>
    <name evidence="1" type="ORF">LEP1GSC047_0188</name>
</gene>
<reference evidence="1 2" key="1">
    <citation type="submission" date="2013-05" db="EMBL/GenBank/DDBJ databases">
        <authorList>
            <person name="Harkins D.M."/>
            <person name="Durkin A.S."/>
            <person name="Brinkac L.M."/>
            <person name="Haft D.H."/>
            <person name="Selengut J.D."/>
            <person name="Sanka R."/>
            <person name="DePew J."/>
            <person name="Purushe J."/>
            <person name="Hartskeerl R.A."/>
            <person name="Ahmed A."/>
            <person name="van der Linden H."/>
            <person name="Goris M.G.A."/>
            <person name="Vinetz J.M."/>
            <person name="Sutton G.G."/>
            <person name="Nierman W.C."/>
            <person name="Fouts D.E."/>
        </authorList>
    </citation>
    <scope>NUCLEOTIDE SEQUENCE [LARGE SCALE GENOMIC DNA]</scope>
    <source>
        <strain evidence="1 2">10</strain>
    </source>
</reference>
<protein>
    <submittedName>
        <fullName evidence="1">Uncharacterized protein</fullName>
    </submittedName>
</protein>
<organism evidence="1 2">
    <name type="scientific">Leptospira inadai serovar Lyme str. 10</name>
    <dbReference type="NCBI Taxonomy" id="1049790"/>
    <lineage>
        <taxon>Bacteria</taxon>
        <taxon>Pseudomonadati</taxon>
        <taxon>Spirochaetota</taxon>
        <taxon>Spirochaetia</taxon>
        <taxon>Leptospirales</taxon>
        <taxon>Leptospiraceae</taxon>
        <taxon>Leptospira</taxon>
    </lineage>
</organism>